<accession>A0A834YA00</accession>
<organism evidence="4 5">
    <name type="scientific">Tetracentron sinense</name>
    <name type="common">Spur-leaf</name>
    <dbReference type="NCBI Taxonomy" id="13715"/>
    <lineage>
        <taxon>Eukaryota</taxon>
        <taxon>Viridiplantae</taxon>
        <taxon>Streptophyta</taxon>
        <taxon>Embryophyta</taxon>
        <taxon>Tracheophyta</taxon>
        <taxon>Spermatophyta</taxon>
        <taxon>Magnoliopsida</taxon>
        <taxon>Trochodendrales</taxon>
        <taxon>Trochodendraceae</taxon>
        <taxon>Tetracentron</taxon>
    </lineage>
</organism>
<dbReference type="EMBL" id="JABCRI010000024">
    <property type="protein sequence ID" value="KAF8377299.1"/>
    <property type="molecule type" value="Genomic_DNA"/>
</dbReference>
<keyword evidence="5" id="KW-1185">Reference proteome</keyword>
<protein>
    <recommendedName>
        <fullName evidence="3">CCHC-type domain-containing protein</fullName>
    </recommendedName>
</protein>
<dbReference type="InterPro" id="IPR001878">
    <property type="entry name" value="Znf_CCHC"/>
</dbReference>
<reference evidence="4 5" key="1">
    <citation type="submission" date="2020-04" db="EMBL/GenBank/DDBJ databases">
        <title>Plant Genome Project.</title>
        <authorList>
            <person name="Zhang R.-G."/>
        </authorList>
    </citation>
    <scope>NUCLEOTIDE SEQUENCE [LARGE SCALE GENOMIC DNA]</scope>
    <source>
        <strain evidence="4">YNK0</strain>
        <tissue evidence="4">Leaf</tissue>
    </source>
</reference>
<dbReference type="SUPFAM" id="SSF57756">
    <property type="entry name" value="Retrovirus zinc finger-like domains"/>
    <property type="match status" value="1"/>
</dbReference>
<dbReference type="Proteomes" id="UP000655225">
    <property type="component" value="Unassembled WGS sequence"/>
</dbReference>
<evidence type="ECO:0000256" key="2">
    <source>
        <dbReference type="SAM" id="MobiDB-lite"/>
    </source>
</evidence>
<dbReference type="GO" id="GO:0003676">
    <property type="term" value="F:nucleic acid binding"/>
    <property type="evidence" value="ECO:0007669"/>
    <property type="project" value="InterPro"/>
</dbReference>
<evidence type="ECO:0000256" key="1">
    <source>
        <dbReference type="PROSITE-ProRule" id="PRU00047"/>
    </source>
</evidence>
<comment type="caution">
    <text evidence="4">The sequence shown here is derived from an EMBL/GenBank/DDBJ whole genome shotgun (WGS) entry which is preliminary data.</text>
</comment>
<dbReference type="InterPro" id="IPR025724">
    <property type="entry name" value="GAG-pre-integrase_dom"/>
</dbReference>
<evidence type="ECO:0000259" key="3">
    <source>
        <dbReference type="PROSITE" id="PS50158"/>
    </source>
</evidence>
<sequence length="810" mass="89794">MSSSASSDNPIITINAATTINKKLTPSTFPQWRAQFEALFIGYELMDFVTGNLQCPAIDAQQFATSKAANSQWIRQDKLILHALLASTSTMITPLLASCKTSHEAWTKLTRLYAGKSRTRVMRLKEDLTLNNRGNRTVTEFIQAIKLIADELSIIDHPVSDDDLTLYILNGLGPEYREIAAPIRARENSLKFEELHDLLVGHESYLCRMDQHATHSLVATANFSQRKGGSSGSTAQHPFSNKGRDNAKRSNNGSGFRKYKPKCQLCDQLGHIAKSCPKHAPNDFSANCAASSKSKDQKCLVDSAASHNMTTDLSNLSIHSEYDGTDEVVIGDGSCLPVSHIGSLSFASPNCIFHLRDTLCVPTIKKNLISVHHFTKQNNVFLEFHPSHFFVKDRITGATLLKDECEDGVYPLPETMATVSKPAIAYVHERTAADGWHKRLGHPSSKIVQHLIRTFSLPINKNGHSSLCVSCSQNKAHRQMFQSHGLNSTAPLQLIYTDVWGPSHDIEIPKFDKPTLDKAQSVVFSLPTPSHEPSPMPHVSTLGITDPPLPLVDSPPTSTPSQHKYIRDLLARTSMDGAKDVTTPLSTSVSLKLDDGSAVVDSTEYRRTATKRLLRYLKNTIFYGITINKTISPSLTCYSDADCAGNLDNRSSTSAYLIMLGSNPISRSSKKQRAIARSSTEAEYRALAIAAFESMWILSLFSEMKFSLPKPPMLLCDNLGVTHLSFNPVQHSRMKHIQIDSHFVWDLVQKNALNVRHVHTNDQLADLLTKPLSRQRTDYLRNKIGLTDGSLFLRGRIKEESNAINMPTHS</sequence>
<keyword evidence="1" id="KW-0862">Zinc</keyword>
<gene>
    <name evidence="4" type="ORF">HHK36_030674</name>
</gene>
<dbReference type="OrthoDB" id="1931513at2759"/>
<dbReference type="CDD" id="cd09272">
    <property type="entry name" value="RNase_HI_RT_Ty1"/>
    <property type="match status" value="1"/>
</dbReference>
<proteinExistence type="predicted"/>
<evidence type="ECO:0000313" key="5">
    <source>
        <dbReference type="Proteomes" id="UP000655225"/>
    </source>
</evidence>
<feature type="region of interest" description="Disordered" evidence="2">
    <location>
        <begin position="224"/>
        <end position="256"/>
    </location>
</feature>
<dbReference type="Pfam" id="PF13976">
    <property type="entry name" value="gag_pre-integrs"/>
    <property type="match status" value="1"/>
</dbReference>
<dbReference type="GO" id="GO:0008270">
    <property type="term" value="F:zinc ion binding"/>
    <property type="evidence" value="ECO:0007669"/>
    <property type="project" value="UniProtKB-KW"/>
</dbReference>
<keyword evidence="1" id="KW-0479">Metal-binding</keyword>
<dbReference type="PROSITE" id="PS50158">
    <property type="entry name" value="ZF_CCHC"/>
    <property type="match status" value="1"/>
</dbReference>
<dbReference type="InterPro" id="IPR036875">
    <property type="entry name" value="Znf_CCHC_sf"/>
</dbReference>
<dbReference type="OMA" id="TSTHEIW"/>
<dbReference type="Pfam" id="PF22936">
    <property type="entry name" value="Pol_BBD"/>
    <property type="match status" value="1"/>
</dbReference>
<feature type="domain" description="CCHC-type" evidence="3">
    <location>
        <begin position="262"/>
        <end position="278"/>
    </location>
</feature>
<dbReference type="AlphaFoldDB" id="A0A834YA00"/>
<dbReference type="PANTHER" id="PTHR47481">
    <property type="match status" value="1"/>
</dbReference>
<dbReference type="InterPro" id="IPR054722">
    <property type="entry name" value="PolX-like_BBD"/>
</dbReference>
<dbReference type="Pfam" id="PF14223">
    <property type="entry name" value="Retrotran_gag_2"/>
    <property type="match status" value="1"/>
</dbReference>
<evidence type="ECO:0000313" key="4">
    <source>
        <dbReference type="EMBL" id="KAF8377299.1"/>
    </source>
</evidence>
<keyword evidence="1" id="KW-0863">Zinc-finger</keyword>
<name>A0A834YA00_TETSI</name>
<dbReference type="PANTHER" id="PTHR47481:SF9">
    <property type="entry name" value="RETROTRANSPOSON GAG DOMAIN-CONTAINING PROTEIN"/>
    <property type="match status" value="1"/>
</dbReference>
<feature type="compositionally biased region" description="Polar residues" evidence="2">
    <location>
        <begin position="224"/>
        <end position="239"/>
    </location>
</feature>